<feature type="domain" description="Mur ligase central" evidence="1">
    <location>
        <begin position="138"/>
        <end position="308"/>
    </location>
</feature>
<dbReference type="GO" id="GO:0016881">
    <property type="term" value="F:acid-amino acid ligase activity"/>
    <property type="evidence" value="ECO:0007669"/>
    <property type="project" value="InterPro"/>
</dbReference>
<dbReference type="Proteomes" id="UP000834106">
    <property type="component" value="Chromosome 14"/>
</dbReference>
<dbReference type="GO" id="GO:0005524">
    <property type="term" value="F:ATP binding"/>
    <property type="evidence" value="ECO:0007669"/>
    <property type="project" value="InterPro"/>
</dbReference>
<dbReference type="EMBL" id="OU503049">
    <property type="protein sequence ID" value="CAI9775778.1"/>
    <property type="molecule type" value="Genomic_DNA"/>
</dbReference>
<reference evidence="2" key="1">
    <citation type="submission" date="2023-05" db="EMBL/GenBank/DDBJ databases">
        <authorList>
            <person name="Huff M."/>
        </authorList>
    </citation>
    <scope>NUCLEOTIDE SEQUENCE</scope>
</reference>
<keyword evidence="3" id="KW-1185">Reference proteome</keyword>
<dbReference type="Pfam" id="PF08245">
    <property type="entry name" value="Mur_ligase_M"/>
    <property type="match status" value="1"/>
</dbReference>
<name>A0AAD1ZU76_9LAMI</name>
<dbReference type="InterPro" id="IPR013221">
    <property type="entry name" value="Mur_ligase_cen"/>
</dbReference>
<gene>
    <name evidence="2" type="ORF">FPE_LOCUS23208</name>
</gene>
<dbReference type="PANTHER" id="PTHR23135:SF4">
    <property type="entry name" value="UDP-N-ACETYLMURAMOYL-L-ALANYL-D-GLUTAMATE--2,6-DIAMINOPIMELATE LIGASE MURE HOMOLOG, CHLOROPLASTIC"/>
    <property type="match status" value="1"/>
</dbReference>
<dbReference type="Gene3D" id="3.40.1190.10">
    <property type="entry name" value="Mur-like, catalytic domain"/>
    <property type="match status" value="1"/>
</dbReference>
<sequence length="375" mass="40955">MEFGFGPALGSKAEVSSQEGLGVVGMDSESDLEGFEISDGELSSNLSLFDIDFDEFGKTKARVVERKNRMSLVELLDESSVVPIIVYDKRGAAAVVASKEVDIEETLQCKALVIVKDTNAVIAGLAALFYRYPSYSIQSSKTLESTNTTPDAVLVQKLMVMVKVVHNGTEALVMKSSRGLALGRDDEVNFDIAVFTNLTRDHLDFHGTEEEYKDAKAKLFLKMVDPERHHKVVNITTSMQLSFVQENPDVAVVIFAVENKKANIHPLKLESSLFEIHGLVSIPQGILEVPLGLLGKHNIYKILAAVAVGIAVGAPLEDIVRGTKEVDAVPSRCELIDEEQTFGVIMDSTPTPEALSRILDHVRELGPMRVITVFG</sequence>
<dbReference type="InterPro" id="IPR036565">
    <property type="entry name" value="Mur-like_cat_sf"/>
</dbReference>
<dbReference type="InterPro" id="IPR036615">
    <property type="entry name" value="Mur_ligase_C_dom_sf"/>
</dbReference>
<dbReference type="SUPFAM" id="SSF53623">
    <property type="entry name" value="MurD-like peptide ligases, catalytic domain"/>
    <property type="match status" value="1"/>
</dbReference>
<dbReference type="Gene3D" id="3.90.190.20">
    <property type="entry name" value="Mur ligase, C-terminal domain"/>
    <property type="match status" value="1"/>
</dbReference>
<evidence type="ECO:0000259" key="1">
    <source>
        <dbReference type="Pfam" id="PF08245"/>
    </source>
</evidence>
<proteinExistence type="predicted"/>
<evidence type="ECO:0000313" key="3">
    <source>
        <dbReference type="Proteomes" id="UP000834106"/>
    </source>
</evidence>
<organism evidence="2 3">
    <name type="scientific">Fraxinus pennsylvanica</name>
    <dbReference type="NCBI Taxonomy" id="56036"/>
    <lineage>
        <taxon>Eukaryota</taxon>
        <taxon>Viridiplantae</taxon>
        <taxon>Streptophyta</taxon>
        <taxon>Embryophyta</taxon>
        <taxon>Tracheophyta</taxon>
        <taxon>Spermatophyta</taxon>
        <taxon>Magnoliopsida</taxon>
        <taxon>eudicotyledons</taxon>
        <taxon>Gunneridae</taxon>
        <taxon>Pentapetalae</taxon>
        <taxon>asterids</taxon>
        <taxon>lamiids</taxon>
        <taxon>Lamiales</taxon>
        <taxon>Oleaceae</taxon>
        <taxon>Oleeae</taxon>
        <taxon>Fraxinus</taxon>
    </lineage>
</organism>
<evidence type="ECO:0000313" key="2">
    <source>
        <dbReference type="EMBL" id="CAI9775778.1"/>
    </source>
</evidence>
<accession>A0AAD1ZU76</accession>
<protein>
    <recommendedName>
        <fullName evidence="1">Mur ligase central domain-containing protein</fullName>
    </recommendedName>
</protein>
<dbReference type="AlphaFoldDB" id="A0AAD1ZU76"/>
<dbReference type="PANTHER" id="PTHR23135">
    <property type="entry name" value="MUR LIGASE FAMILY MEMBER"/>
    <property type="match status" value="1"/>
</dbReference>